<organism evidence="1 2">
    <name type="scientific">Granulosicoccus antarcticus IMCC3135</name>
    <dbReference type="NCBI Taxonomy" id="1192854"/>
    <lineage>
        <taxon>Bacteria</taxon>
        <taxon>Pseudomonadati</taxon>
        <taxon>Pseudomonadota</taxon>
        <taxon>Gammaproteobacteria</taxon>
        <taxon>Chromatiales</taxon>
        <taxon>Granulosicoccaceae</taxon>
        <taxon>Granulosicoccus</taxon>
    </lineage>
</organism>
<sequence length="109" mass="12829">MERMGMVIGLNAEKIAEYKQLHAGVWPGVLDRISACNIRNYTIFLREPENLLFAYWEYHGTDFEADSALMAADPETQRWWDVCMPCQKPLETREEGEWWATMENVFHLD</sequence>
<gene>
    <name evidence="1" type="primary">rhaM</name>
    <name evidence="1" type="ORF">IMCC3135_21255</name>
</gene>
<dbReference type="OrthoDB" id="9799608at2"/>
<dbReference type="SUPFAM" id="SSF54909">
    <property type="entry name" value="Dimeric alpha+beta barrel"/>
    <property type="match status" value="1"/>
</dbReference>
<accession>A0A2Z2NX49</accession>
<dbReference type="EMBL" id="CP018632">
    <property type="protein sequence ID" value="ASJ74328.1"/>
    <property type="molecule type" value="Genomic_DNA"/>
</dbReference>
<keyword evidence="2" id="KW-1185">Reference proteome</keyword>
<dbReference type="Gene3D" id="3.30.70.100">
    <property type="match status" value="1"/>
</dbReference>
<dbReference type="RefSeq" id="WP_088919373.1">
    <property type="nucleotide sequence ID" value="NZ_CP018632.1"/>
</dbReference>
<dbReference type="InterPro" id="IPR008000">
    <property type="entry name" value="Rham/fucose_mutarotase"/>
</dbReference>
<dbReference type="InterPro" id="IPR011008">
    <property type="entry name" value="Dimeric_a/b-barrel"/>
</dbReference>
<keyword evidence="1" id="KW-0413">Isomerase</keyword>
<dbReference type="GO" id="GO:0062192">
    <property type="term" value="F:L-rhamnose mutarotase activity"/>
    <property type="evidence" value="ECO:0007669"/>
    <property type="project" value="UniProtKB-EC"/>
</dbReference>
<dbReference type="EC" id="5.1.3.32" evidence="1"/>
<evidence type="ECO:0000313" key="1">
    <source>
        <dbReference type="EMBL" id="ASJ74328.1"/>
    </source>
</evidence>
<dbReference type="Proteomes" id="UP000250079">
    <property type="component" value="Chromosome"/>
</dbReference>
<dbReference type="Pfam" id="PF05336">
    <property type="entry name" value="rhaM"/>
    <property type="match status" value="1"/>
</dbReference>
<reference evidence="1 2" key="1">
    <citation type="submission" date="2016-12" db="EMBL/GenBank/DDBJ databases">
        <authorList>
            <person name="Song W.-J."/>
            <person name="Kurnit D.M."/>
        </authorList>
    </citation>
    <scope>NUCLEOTIDE SEQUENCE [LARGE SCALE GENOMIC DNA]</scope>
    <source>
        <strain evidence="1 2">IMCC3135</strain>
    </source>
</reference>
<name>A0A2Z2NX49_9GAMM</name>
<dbReference type="PANTHER" id="PTHR34389:SF2">
    <property type="entry name" value="L-RHAMNOSE MUTAROTASE"/>
    <property type="match status" value="1"/>
</dbReference>
<dbReference type="PANTHER" id="PTHR34389">
    <property type="entry name" value="L-RHAMNOSE MUTAROTASE"/>
    <property type="match status" value="1"/>
</dbReference>
<proteinExistence type="predicted"/>
<evidence type="ECO:0000313" key="2">
    <source>
        <dbReference type="Proteomes" id="UP000250079"/>
    </source>
</evidence>
<dbReference type="KEGG" id="gai:IMCC3135_21255"/>
<protein>
    <submittedName>
        <fullName evidence="1">L-rhamnose mutarotase</fullName>
        <ecNumber evidence="1">5.1.3.32</ecNumber>
    </submittedName>
</protein>
<dbReference type="AlphaFoldDB" id="A0A2Z2NX49"/>